<dbReference type="Proteomes" id="UP001515480">
    <property type="component" value="Unassembled WGS sequence"/>
</dbReference>
<evidence type="ECO:0000313" key="2">
    <source>
        <dbReference type="EMBL" id="KAL1500441.1"/>
    </source>
</evidence>
<keyword evidence="3" id="KW-1185">Reference proteome</keyword>
<gene>
    <name evidence="2" type="ORF">AB1Y20_013098</name>
</gene>
<accession>A0AB34INB3</accession>
<feature type="compositionally biased region" description="Low complexity" evidence="1">
    <location>
        <begin position="191"/>
        <end position="209"/>
    </location>
</feature>
<feature type="compositionally biased region" description="Pro residues" evidence="1">
    <location>
        <begin position="1"/>
        <end position="10"/>
    </location>
</feature>
<feature type="region of interest" description="Disordered" evidence="1">
    <location>
        <begin position="48"/>
        <end position="218"/>
    </location>
</feature>
<dbReference type="EMBL" id="JBGBPQ010000023">
    <property type="protein sequence ID" value="KAL1500441.1"/>
    <property type="molecule type" value="Genomic_DNA"/>
</dbReference>
<evidence type="ECO:0000313" key="3">
    <source>
        <dbReference type="Proteomes" id="UP001515480"/>
    </source>
</evidence>
<feature type="compositionally biased region" description="Low complexity" evidence="1">
    <location>
        <begin position="48"/>
        <end position="59"/>
    </location>
</feature>
<comment type="caution">
    <text evidence="2">The sequence shown here is derived from an EMBL/GenBank/DDBJ whole genome shotgun (WGS) entry which is preliminary data.</text>
</comment>
<reference evidence="2 3" key="1">
    <citation type="journal article" date="2024" name="Science">
        <title>Giant polyketide synthase enzymes in the biosynthesis of giant marine polyether toxins.</title>
        <authorList>
            <person name="Fallon T.R."/>
            <person name="Shende V.V."/>
            <person name="Wierzbicki I.H."/>
            <person name="Pendleton A.L."/>
            <person name="Watervoot N.F."/>
            <person name="Auber R.P."/>
            <person name="Gonzalez D.J."/>
            <person name="Wisecaver J.H."/>
            <person name="Moore B.S."/>
        </authorList>
    </citation>
    <scope>NUCLEOTIDE SEQUENCE [LARGE SCALE GENOMIC DNA]</scope>
    <source>
        <strain evidence="2 3">12B1</strain>
    </source>
</reference>
<organism evidence="2 3">
    <name type="scientific">Prymnesium parvum</name>
    <name type="common">Toxic golden alga</name>
    <dbReference type="NCBI Taxonomy" id="97485"/>
    <lineage>
        <taxon>Eukaryota</taxon>
        <taxon>Haptista</taxon>
        <taxon>Haptophyta</taxon>
        <taxon>Prymnesiophyceae</taxon>
        <taxon>Prymnesiales</taxon>
        <taxon>Prymnesiaceae</taxon>
        <taxon>Prymnesium</taxon>
    </lineage>
</organism>
<sequence length="267" mass="28495">MTLPPSPRPPSLHAHYASRPLHKDEPSIDSVLSRGEKARILLLSASSAATVESETAALTGRAARHPSDQLRPKSAGKGARVGRETAQAGAAAQRVKRPPPPPPPSDGLIAEEIYKARYGPRASNFLEPQLRPGRTKQACVSPHHASPPPVRHPTPRRSLQDANSRDKPLSSPSRHSPTRLAAKSAVGTGNLSRSSTAKSASLTSSATTKLRVDAERSPVKRSAQSRFCACGSVCVAAAHLLRFERCLPSTASHRHAPHREAPMNSLR</sequence>
<feature type="region of interest" description="Disordered" evidence="1">
    <location>
        <begin position="1"/>
        <end position="29"/>
    </location>
</feature>
<proteinExistence type="predicted"/>
<evidence type="ECO:0000256" key="1">
    <source>
        <dbReference type="SAM" id="MobiDB-lite"/>
    </source>
</evidence>
<name>A0AB34INB3_PRYPA</name>
<dbReference type="AlphaFoldDB" id="A0AB34INB3"/>
<protein>
    <submittedName>
        <fullName evidence="2">Uncharacterized protein</fullName>
    </submittedName>
</protein>